<gene>
    <name evidence="3" type="ORF">KALB_2439</name>
</gene>
<dbReference type="HOGENOM" id="CLU_1509751_0_0_11"/>
<accession>W5W4J4</accession>
<feature type="domain" description="DUF4232" evidence="2">
    <location>
        <begin position="44"/>
        <end position="177"/>
    </location>
</feature>
<dbReference type="KEGG" id="kal:KALB_2439"/>
<evidence type="ECO:0000259" key="2">
    <source>
        <dbReference type="Pfam" id="PF14016"/>
    </source>
</evidence>
<evidence type="ECO:0000256" key="1">
    <source>
        <dbReference type="SAM" id="SignalP"/>
    </source>
</evidence>
<dbReference type="Proteomes" id="UP000019225">
    <property type="component" value="Chromosome"/>
</dbReference>
<sequence>MTVRTTLRSTALALAVAGAAAGASTLVAGTAAAATPDVPSVFPCTSNQFTSKLVYGGAGMGNRYAAIQFTANPGERCTLPGKLDVKLIGAHNVLVNDQAPADAPSVALSDGSSAYVPLHWTSIEPTDGQQTPNAVSFAAPSEYNMHGDYINPNVDLPWDLGAVDADSVSHTIDVGAMTQGTAPTA</sequence>
<dbReference type="RefSeq" id="WP_025355969.1">
    <property type="nucleotide sequence ID" value="NZ_CP007155.1"/>
</dbReference>
<keyword evidence="4" id="KW-1185">Reference proteome</keyword>
<dbReference type="AlphaFoldDB" id="W5W4J4"/>
<dbReference type="InterPro" id="IPR025326">
    <property type="entry name" value="DUF4232"/>
</dbReference>
<reference evidence="3 4" key="1">
    <citation type="journal article" date="2014" name="BMC Genomics">
        <title>Complete genome sequence of producer of the glycopeptide antibiotic Aculeximycin Kutzneria albida DSM 43870T, a representative of minor genus of Pseudonocardiaceae.</title>
        <authorList>
            <person name="Rebets Y."/>
            <person name="Tokovenko B."/>
            <person name="Lushchyk I."/>
            <person name="Ruckert C."/>
            <person name="Zaburannyi N."/>
            <person name="Bechthold A."/>
            <person name="Kalinowski J."/>
            <person name="Luzhetskyy A."/>
        </authorList>
    </citation>
    <scope>NUCLEOTIDE SEQUENCE [LARGE SCALE GENOMIC DNA]</scope>
    <source>
        <strain evidence="3">DSM 43870</strain>
    </source>
</reference>
<feature type="signal peptide" evidence="1">
    <location>
        <begin position="1"/>
        <end position="33"/>
    </location>
</feature>
<name>W5W4J4_9PSEU</name>
<organism evidence="3 4">
    <name type="scientific">Kutzneria albida DSM 43870</name>
    <dbReference type="NCBI Taxonomy" id="1449976"/>
    <lineage>
        <taxon>Bacteria</taxon>
        <taxon>Bacillati</taxon>
        <taxon>Actinomycetota</taxon>
        <taxon>Actinomycetes</taxon>
        <taxon>Pseudonocardiales</taxon>
        <taxon>Pseudonocardiaceae</taxon>
        <taxon>Kutzneria</taxon>
    </lineage>
</organism>
<feature type="chain" id="PRO_5004874883" evidence="1">
    <location>
        <begin position="34"/>
        <end position="185"/>
    </location>
</feature>
<protein>
    <submittedName>
        <fullName evidence="3">Putative secreted protein</fullName>
    </submittedName>
</protein>
<dbReference type="OrthoDB" id="3623953at2"/>
<dbReference type="EMBL" id="CP007155">
    <property type="protein sequence ID" value="AHH95807.1"/>
    <property type="molecule type" value="Genomic_DNA"/>
</dbReference>
<evidence type="ECO:0000313" key="3">
    <source>
        <dbReference type="EMBL" id="AHH95807.1"/>
    </source>
</evidence>
<dbReference type="Pfam" id="PF14016">
    <property type="entry name" value="DUF4232"/>
    <property type="match status" value="1"/>
</dbReference>
<evidence type="ECO:0000313" key="4">
    <source>
        <dbReference type="Proteomes" id="UP000019225"/>
    </source>
</evidence>
<dbReference type="eggNOG" id="ENOG5031K5K">
    <property type="taxonomic scope" value="Bacteria"/>
</dbReference>
<keyword evidence="1" id="KW-0732">Signal</keyword>
<proteinExistence type="predicted"/>